<dbReference type="Pfam" id="PF05119">
    <property type="entry name" value="Terminase_4"/>
    <property type="match status" value="1"/>
</dbReference>
<evidence type="ECO:0000313" key="2">
    <source>
        <dbReference type="EMBL" id="ACL08606.1"/>
    </source>
</evidence>
<protein>
    <submittedName>
        <fullName evidence="2">Putative phage terminase, small subunit, P27 family</fullName>
    </submittedName>
</protein>
<gene>
    <name evidence="2" type="ordered locus">DvMF_1659</name>
</gene>
<organism evidence="2">
    <name type="scientific">Nitratidesulfovibrio vulgaris (strain DSM 19637 / Miyazaki F)</name>
    <name type="common">Desulfovibrio vulgaris</name>
    <dbReference type="NCBI Taxonomy" id="883"/>
    <lineage>
        <taxon>Bacteria</taxon>
        <taxon>Pseudomonadati</taxon>
        <taxon>Thermodesulfobacteriota</taxon>
        <taxon>Desulfovibrionia</taxon>
        <taxon>Desulfovibrionales</taxon>
        <taxon>Desulfovibrionaceae</taxon>
        <taxon>Nitratidesulfovibrio</taxon>
    </lineage>
</organism>
<feature type="region of interest" description="Disordered" evidence="1">
    <location>
        <begin position="138"/>
        <end position="157"/>
    </location>
</feature>
<dbReference type="HOGENOM" id="CLU_107958_2_1_7"/>
<evidence type="ECO:0000256" key="1">
    <source>
        <dbReference type="SAM" id="MobiDB-lite"/>
    </source>
</evidence>
<name>B8DS67_NITV9</name>
<sequence>MATGRKQKPRTLKVLQGTFRKDRANEAAPEPSAVVANAPAFLSGRALVWFGVLCAKLSPLGLASETFEETLGLLAARLAEIEELERFIRENGRSYTTTTAQGDVMCRPYPEVAMLNEARRHAQSLAAEFGLTPASIGRVGRQQKGQSDENPWGAFGG</sequence>
<accession>B8DS67</accession>
<dbReference type="InterPro" id="IPR006448">
    <property type="entry name" value="Phage_term_ssu_P27"/>
</dbReference>
<dbReference type="AlphaFoldDB" id="B8DS67"/>
<reference evidence="2" key="1">
    <citation type="submission" date="2008-10" db="EMBL/GenBank/DDBJ databases">
        <title>Complete sequence of Desulfovibrio vulgaris str. 'Miyazaki F'.</title>
        <authorList>
            <person name="Lucas S."/>
            <person name="Copeland A."/>
            <person name="Lapidus A."/>
            <person name="Glavina del Rio T."/>
            <person name="Dalin E."/>
            <person name="Tice H."/>
            <person name="Bruce D."/>
            <person name="Goodwin L."/>
            <person name="Pitluck S."/>
            <person name="Sims D."/>
            <person name="Brettin T."/>
            <person name="Detter J.C."/>
            <person name="Han C."/>
            <person name="Larimer F."/>
            <person name="Land M."/>
            <person name="Hauser L."/>
            <person name="Kyrpides N."/>
            <person name="Mikhailova N."/>
            <person name="Hazen T.C."/>
            <person name="Richardson P."/>
        </authorList>
    </citation>
    <scope>NUCLEOTIDE SEQUENCE</scope>
    <source>
        <strain evidence="2">Miyazaki F</strain>
    </source>
</reference>
<dbReference type="eggNOG" id="COG3747">
    <property type="taxonomic scope" value="Bacteria"/>
</dbReference>
<proteinExistence type="predicted"/>
<dbReference type="KEGG" id="dvm:DvMF_1659"/>
<dbReference type="STRING" id="883.DvMF_1659"/>
<dbReference type="EMBL" id="CP001197">
    <property type="protein sequence ID" value="ACL08606.1"/>
    <property type="molecule type" value="Genomic_DNA"/>
</dbReference>